<proteinExistence type="predicted"/>
<keyword evidence="1" id="KW-0812">Transmembrane</keyword>
<sequence>MIDIRIIREESISLRSIGRFEQSYSESIDSSGSATRFDKEGVFACEPDGSDYETAPTLLHYMSTIITQLPPLLNENWEAGGGGEEGGVGGAGGVGYSISNSAFNAKLAVTSSGGSVTIWLPTDDEGKIHDPDSPFAGLKNYLINMNATIIVAASSMVLAIFAVVFFLLQNAADAGMTTAYGEMTIPQEDGSTISAKYAMDGTTKTVAFYAGDGLVSTFQESFDEDGNRNIQSYEWDANGPVLCRFNLERDFERFDALKVSMDTITLGEGTTITVTDGDYEQSMELDVTYTMIEGAAPADWLPTPIDEDTCWDLEKSFTYIADEDDEEGRKLRELGASTASNMAQQVYDSATCFPSPDHLGWADGEVCYRVSGCRLAFRGSDDGADWVDNIMGTVTGTHRGAGGIQIHNGFYNQYKSWYDQAWSGVPNSFKNCGNKIWIGHSLGGAIAAVAANELGGTINTYAGPKVFKGNRRTQNGARTYHESDPVPQQPFTHNHGCGGSGCSLMKVYEQCTKNAFSFSIPYPCSCGWRGCRWCYKHLFDGPCIGWSTRTKSESSISNPLKRPYGSGSFSAIFQNIKELILNFFTSTGSCASAGGHFHSMSACYQPYGQ</sequence>
<keyword evidence="1" id="KW-1133">Transmembrane helix</keyword>
<evidence type="ECO:0000259" key="2">
    <source>
        <dbReference type="Pfam" id="PF01764"/>
    </source>
</evidence>
<protein>
    <recommendedName>
        <fullName evidence="2">Fungal lipase-type domain-containing protein</fullName>
    </recommendedName>
</protein>
<accession>A0A9W7L706</accession>
<feature type="domain" description="Fungal lipase-type" evidence="2">
    <location>
        <begin position="375"/>
        <end position="491"/>
    </location>
</feature>
<dbReference type="EMBL" id="BRXZ01007957">
    <property type="protein sequence ID" value="GMI36846.1"/>
    <property type="molecule type" value="Genomic_DNA"/>
</dbReference>
<dbReference type="Proteomes" id="UP001165082">
    <property type="component" value="Unassembled WGS sequence"/>
</dbReference>
<evidence type="ECO:0000313" key="3">
    <source>
        <dbReference type="EMBL" id="GMI36846.1"/>
    </source>
</evidence>
<keyword evidence="1" id="KW-0472">Membrane</keyword>
<gene>
    <name evidence="3" type="ORF">TrRE_jg6779</name>
</gene>
<evidence type="ECO:0000256" key="1">
    <source>
        <dbReference type="SAM" id="Phobius"/>
    </source>
</evidence>
<comment type="caution">
    <text evidence="3">The sequence shown here is derived from an EMBL/GenBank/DDBJ whole genome shotgun (WGS) entry which is preliminary data.</text>
</comment>
<dbReference type="GO" id="GO:0006629">
    <property type="term" value="P:lipid metabolic process"/>
    <property type="evidence" value="ECO:0007669"/>
    <property type="project" value="InterPro"/>
</dbReference>
<keyword evidence="4" id="KW-1185">Reference proteome</keyword>
<dbReference type="CDD" id="cd00519">
    <property type="entry name" value="Lipase_3"/>
    <property type="match status" value="1"/>
</dbReference>
<feature type="transmembrane region" description="Helical" evidence="1">
    <location>
        <begin position="147"/>
        <end position="168"/>
    </location>
</feature>
<dbReference type="SUPFAM" id="SSF53474">
    <property type="entry name" value="alpha/beta-Hydrolases"/>
    <property type="match status" value="1"/>
</dbReference>
<evidence type="ECO:0000313" key="4">
    <source>
        <dbReference type="Proteomes" id="UP001165082"/>
    </source>
</evidence>
<dbReference type="Gene3D" id="3.40.50.1820">
    <property type="entry name" value="alpha/beta hydrolase"/>
    <property type="match status" value="1"/>
</dbReference>
<name>A0A9W7L706_9STRA</name>
<dbReference type="InterPro" id="IPR029058">
    <property type="entry name" value="AB_hydrolase_fold"/>
</dbReference>
<dbReference type="OrthoDB" id="426718at2759"/>
<reference evidence="3" key="1">
    <citation type="submission" date="2022-07" db="EMBL/GenBank/DDBJ databases">
        <title>Genome analysis of Parmales, a sister group of diatoms, reveals the evolutionary specialization of diatoms from phago-mixotrophs to photoautotrophs.</title>
        <authorList>
            <person name="Ban H."/>
            <person name="Sato S."/>
            <person name="Yoshikawa S."/>
            <person name="Kazumasa Y."/>
            <person name="Nakamura Y."/>
            <person name="Ichinomiya M."/>
            <person name="Saitoh K."/>
            <person name="Sato N."/>
            <person name="Blanc-Mathieu R."/>
            <person name="Endo H."/>
            <person name="Kuwata A."/>
            <person name="Ogata H."/>
        </authorList>
    </citation>
    <scope>NUCLEOTIDE SEQUENCE</scope>
</reference>
<dbReference type="InterPro" id="IPR002921">
    <property type="entry name" value="Fungal_lipase-type"/>
</dbReference>
<dbReference type="AlphaFoldDB" id="A0A9W7L706"/>
<dbReference type="Pfam" id="PF01764">
    <property type="entry name" value="Lipase_3"/>
    <property type="match status" value="1"/>
</dbReference>
<organism evidence="3 4">
    <name type="scientific">Triparma retinervis</name>
    <dbReference type="NCBI Taxonomy" id="2557542"/>
    <lineage>
        <taxon>Eukaryota</taxon>
        <taxon>Sar</taxon>
        <taxon>Stramenopiles</taxon>
        <taxon>Ochrophyta</taxon>
        <taxon>Bolidophyceae</taxon>
        <taxon>Parmales</taxon>
        <taxon>Triparmaceae</taxon>
        <taxon>Triparma</taxon>
    </lineage>
</organism>